<dbReference type="Pfam" id="PF00015">
    <property type="entry name" value="MCPsignal"/>
    <property type="match status" value="1"/>
</dbReference>
<dbReference type="PANTHER" id="PTHR32089">
    <property type="entry name" value="METHYL-ACCEPTING CHEMOTAXIS PROTEIN MCPB"/>
    <property type="match status" value="1"/>
</dbReference>
<dbReference type="InterPro" id="IPR003660">
    <property type="entry name" value="HAMP_dom"/>
</dbReference>
<keyword evidence="10" id="KW-1185">Reference proteome</keyword>
<feature type="transmembrane region" description="Helical" evidence="6">
    <location>
        <begin position="7"/>
        <end position="27"/>
    </location>
</feature>
<evidence type="ECO:0000256" key="4">
    <source>
        <dbReference type="PROSITE-ProRule" id="PRU00284"/>
    </source>
</evidence>
<evidence type="ECO:0000256" key="6">
    <source>
        <dbReference type="SAM" id="Phobius"/>
    </source>
</evidence>
<accession>A0ABS1QLN0</accession>
<evidence type="ECO:0000259" key="7">
    <source>
        <dbReference type="PROSITE" id="PS50111"/>
    </source>
</evidence>
<protein>
    <submittedName>
        <fullName evidence="9">HAMP domain-containing protein</fullName>
    </submittedName>
</protein>
<keyword evidence="6" id="KW-0472">Membrane</keyword>
<feature type="domain" description="HAMP" evidence="8">
    <location>
        <begin position="182"/>
        <end position="236"/>
    </location>
</feature>
<evidence type="ECO:0000313" key="10">
    <source>
        <dbReference type="Proteomes" id="UP000638570"/>
    </source>
</evidence>
<dbReference type="InterPro" id="IPR004090">
    <property type="entry name" value="Chemotax_Me-accpt_rcpt"/>
</dbReference>
<comment type="caution">
    <text evidence="9">The sequence shown here is derived from an EMBL/GenBank/DDBJ whole genome shotgun (WGS) entry which is preliminary data.</text>
</comment>
<dbReference type="Pfam" id="PF00672">
    <property type="entry name" value="HAMP"/>
    <property type="match status" value="1"/>
</dbReference>
<evidence type="ECO:0000256" key="1">
    <source>
        <dbReference type="ARBA" id="ARBA00004370"/>
    </source>
</evidence>
<feature type="coiled-coil region" evidence="5">
    <location>
        <begin position="312"/>
        <end position="339"/>
    </location>
</feature>
<evidence type="ECO:0000256" key="5">
    <source>
        <dbReference type="SAM" id="Coils"/>
    </source>
</evidence>
<evidence type="ECO:0000256" key="3">
    <source>
        <dbReference type="ARBA" id="ARBA00029447"/>
    </source>
</evidence>
<dbReference type="RefSeq" id="WP_202081707.1">
    <property type="nucleotide sequence ID" value="NZ_JAERTZ010000001.1"/>
</dbReference>
<organism evidence="9 10">
    <name type="scientific">Zobellella iuensis</name>
    <dbReference type="NCBI Taxonomy" id="2803811"/>
    <lineage>
        <taxon>Bacteria</taxon>
        <taxon>Pseudomonadati</taxon>
        <taxon>Pseudomonadota</taxon>
        <taxon>Gammaproteobacteria</taxon>
        <taxon>Aeromonadales</taxon>
        <taxon>Aeromonadaceae</taxon>
        <taxon>Zobellella</taxon>
    </lineage>
</organism>
<reference evidence="10" key="1">
    <citation type="submission" date="2021-01" db="EMBL/GenBank/DDBJ databases">
        <title>Genome public.</title>
        <authorList>
            <person name="Liu C."/>
            <person name="Sun Q."/>
        </authorList>
    </citation>
    <scope>NUCLEOTIDE SEQUENCE [LARGE SCALE GENOMIC DNA]</scope>
    <source>
        <strain evidence="10">CGMCC 1.18722</strain>
    </source>
</reference>
<proteinExistence type="inferred from homology"/>
<feature type="domain" description="Methyl-accepting transducer" evidence="7">
    <location>
        <begin position="241"/>
        <end position="477"/>
    </location>
</feature>
<evidence type="ECO:0000256" key="2">
    <source>
        <dbReference type="ARBA" id="ARBA00023224"/>
    </source>
</evidence>
<dbReference type="PANTHER" id="PTHR32089:SF120">
    <property type="entry name" value="METHYL-ACCEPTING CHEMOTAXIS PROTEIN TLPQ"/>
    <property type="match status" value="1"/>
</dbReference>
<dbReference type="PROSITE" id="PS50111">
    <property type="entry name" value="CHEMOTAXIS_TRANSDUC_2"/>
    <property type="match status" value="1"/>
</dbReference>
<comment type="similarity">
    <text evidence="3">Belongs to the methyl-accepting chemotaxis (MCP) protein family.</text>
</comment>
<dbReference type="PROSITE" id="PS50885">
    <property type="entry name" value="HAMP"/>
    <property type="match status" value="1"/>
</dbReference>
<keyword evidence="6" id="KW-0812">Transmembrane</keyword>
<dbReference type="SMART" id="SM00283">
    <property type="entry name" value="MA"/>
    <property type="match status" value="1"/>
</dbReference>
<feature type="coiled-coil region" evidence="5">
    <location>
        <begin position="441"/>
        <end position="468"/>
    </location>
</feature>
<dbReference type="EMBL" id="JAERTZ010000001">
    <property type="protein sequence ID" value="MBL1375775.1"/>
    <property type="molecule type" value="Genomic_DNA"/>
</dbReference>
<dbReference type="Gene3D" id="1.10.287.950">
    <property type="entry name" value="Methyl-accepting chemotaxis protein"/>
    <property type="match status" value="1"/>
</dbReference>
<feature type="transmembrane region" description="Helical" evidence="6">
    <location>
        <begin position="157"/>
        <end position="180"/>
    </location>
</feature>
<evidence type="ECO:0000259" key="8">
    <source>
        <dbReference type="PROSITE" id="PS50885"/>
    </source>
</evidence>
<dbReference type="Proteomes" id="UP000638570">
    <property type="component" value="Unassembled WGS sequence"/>
</dbReference>
<dbReference type="SUPFAM" id="SSF58104">
    <property type="entry name" value="Methyl-accepting chemotaxis protein (MCP) signaling domain"/>
    <property type="match status" value="1"/>
</dbReference>
<sequence length="513" mass="55536">MLKSARVIFVVQIFMTVSLILGISSYVDYASTKERLNDALLASIDSANARMSQSLPKAIWDFDLEAAKLAIAAELKLPDIRAIKVTDVQGSPVLFLSLPSAGSSVVEEVASGSIPEYEALFQSERPLVFEEYNKFNDVGSVVIYYDESHMALSLTGMLWRSVIELIVLDALLIFFLILALTRTILQPLHGLSGWVSDLAGGEGDLSKVIPSPRYQEFSVIIQSINQFTASLRTIVMDVTKASMRLEESAQQSGSMARQNAERIELQKNSLSTVATVATQMSQSVATVAESANDAAAQSLLAAQSVETVFSAIEHSAAEIVNMRAEMEKVNAQMHKLLDEGNKISTVVNVINDISEQTNLLALNAAIEAARAGEHGRGFSVVADEVRSLSHKTSQSTEEIQNNIRSLGAATRNVEEEILRIAKLLEATAGRVSESQVSVGLIQRTIDDMADKSAQISQATEEQREAIREVSQAIVEASEASNELTGSAQANASTTQEVLLLSSNIKGHMSKFKI</sequence>
<evidence type="ECO:0000313" key="9">
    <source>
        <dbReference type="EMBL" id="MBL1375775.1"/>
    </source>
</evidence>
<comment type="subcellular location">
    <subcellularLocation>
        <location evidence="1">Membrane</location>
    </subcellularLocation>
</comment>
<dbReference type="PRINTS" id="PR00260">
    <property type="entry name" value="CHEMTRNSDUCR"/>
</dbReference>
<gene>
    <name evidence="9" type="ORF">JKV55_00300</name>
</gene>
<keyword evidence="5" id="KW-0175">Coiled coil</keyword>
<dbReference type="InterPro" id="IPR004089">
    <property type="entry name" value="MCPsignal_dom"/>
</dbReference>
<keyword evidence="6" id="KW-1133">Transmembrane helix</keyword>
<keyword evidence="2 4" id="KW-0807">Transducer</keyword>
<name>A0ABS1QLN0_9GAMM</name>